<reference evidence="1 2" key="1">
    <citation type="submission" date="2019-05" db="EMBL/GenBank/DDBJ databases">
        <title>Another draft genome of Portunus trituberculatus and its Hox gene families provides insights of decapod evolution.</title>
        <authorList>
            <person name="Jeong J.-H."/>
            <person name="Song I."/>
            <person name="Kim S."/>
            <person name="Choi T."/>
            <person name="Kim D."/>
            <person name="Ryu S."/>
            <person name="Kim W."/>
        </authorList>
    </citation>
    <scope>NUCLEOTIDE SEQUENCE [LARGE SCALE GENOMIC DNA]</scope>
    <source>
        <tissue evidence="1">Muscle</tissue>
    </source>
</reference>
<dbReference type="Proteomes" id="UP000324222">
    <property type="component" value="Unassembled WGS sequence"/>
</dbReference>
<organism evidence="1 2">
    <name type="scientific">Portunus trituberculatus</name>
    <name type="common">Swimming crab</name>
    <name type="synonym">Neptunus trituberculatus</name>
    <dbReference type="NCBI Taxonomy" id="210409"/>
    <lineage>
        <taxon>Eukaryota</taxon>
        <taxon>Metazoa</taxon>
        <taxon>Ecdysozoa</taxon>
        <taxon>Arthropoda</taxon>
        <taxon>Crustacea</taxon>
        <taxon>Multicrustacea</taxon>
        <taxon>Malacostraca</taxon>
        <taxon>Eumalacostraca</taxon>
        <taxon>Eucarida</taxon>
        <taxon>Decapoda</taxon>
        <taxon>Pleocyemata</taxon>
        <taxon>Brachyura</taxon>
        <taxon>Eubrachyura</taxon>
        <taxon>Portunoidea</taxon>
        <taxon>Portunidae</taxon>
        <taxon>Portuninae</taxon>
        <taxon>Portunus</taxon>
    </lineage>
</organism>
<evidence type="ECO:0000313" key="1">
    <source>
        <dbReference type="EMBL" id="MPD02279.1"/>
    </source>
</evidence>
<sequence>MLHSDARSGSEFNSILRLYVATCTLLCFCVSPYHTAGSLYQAASIARAPLCPNVPRCTLAVHAACCVWSP</sequence>
<dbReference type="EMBL" id="VSRR010130716">
    <property type="protein sequence ID" value="MPD02279.1"/>
    <property type="molecule type" value="Genomic_DNA"/>
</dbReference>
<protein>
    <submittedName>
        <fullName evidence="1">Uncharacterized protein</fullName>
    </submittedName>
</protein>
<dbReference type="AlphaFoldDB" id="A0A5B7KB59"/>
<gene>
    <name evidence="1" type="ORF">E2C01_097853</name>
</gene>
<evidence type="ECO:0000313" key="2">
    <source>
        <dbReference type="Proteomes" id="UP000324222"/>
    </source>
</evidence>
<name>A0A5B7KB59_PORTR</name>
<comment type="caution">
    <text evidence="1">The sequence shown here is derived from an EMBL/GenBank/DDBJ whole genome shotgun (WGS) entry which is preliminary data.</text>
</comment>
<keyword evidence="2" id="KW-1185">Reference proteome</keyword>
<accession>A0A5B7KB59</accession>
<proteinExistence type="predicted"/>